<evidence type="ECO:0008006" key="3">
    <source>
        <dbReference type="Google" id="ProtNLM"/>
    </source>
</evidence>
<dbReference type="Proteomes" id="UP000297597">
    <property type="component" value="Unassembled WGS sequence"/>
</dbReference>
<dbReference type="AlphaFoldDB" id="A0A4Y7RQV8"/>
<reference evidence="1 2" key="1">
    <citation type="journal article" date="2018" name="Environ. Microbiol.">
        <title>Novel energy conservation strategies and behaviour of Pelotomaculum schinkii driving syntrophic propionate catabolism.</title>
        <authorList>
            <person name="Hidalgo-Ahumada C.A.P."/>
            <person name="Nobu M.K."/>
            <person name="Narihiro T."/>
            <person name="Tamaki H."/>
            <person name="Liu W.T."/>
            <person name="Kamagata Y."/>
            <person name="Stams A.J.M."/>
            <person name="Imachi H."/>
            <person name="Sousa D.Z."/>
        </authorList>
    </citation>
    <scope>NUCLEOTIDE SEQUENCE [LARGE SCALE GENOMIC DNA]</scope>
    <source>
        <strain evidence="1 2">MGP</strain>
    </source>
</reference>
<proteinExistence type="predicted"/>
<dbReference type="RefSeq" id="WP_134213615.1">
    <property type="nucleotide sequence ID" value="NZ_QFFZ01000016.1"/>
</dbReference>
<accession>A0A4Y7RQV8</accession>
<evidence type="ECO:0000313" key="2">
    <source>
        <dbReference type="Proteomes" id="UP000297597"/>
    </source>
</evidence>
<comment type="caution">
    <text evidence="1">The sequence shown here is derived from an EMBL/GenBank/DDBJ whole genome shotgun (WGS) entry which is preliminary data.</text>
</comment>
<organism evidence="1 2">
    <name type="scientific">Pelotomaculum propionicicum</name>
    <dbReference type="NCBI Taxonomy" id="258475"/>
    <lineage>
        <taxon>Bacteria</taxon>
        <taxon>Bacillati</taxon>
        <taxon>Bacillota</taxon>
        <taxon>Clostridia</taxon>
        <taxon>Eubacteriales</taxon>
        <taxon>Desulfotomaculaceae</taxon>
        <taxon>Pelotomaculum</taxon>
    </lineage>
</organism>
<sequence length="209" mass="24386">MIPVTRQPEPKNFDHLVRKPGKKFLRNNPNPTNKDWKKNRYWQSVTVELYNAYKGICSYSGEWISRPGSVDHFIPKWRNPDLAYEWDNYRLSSPKLNSYKGDKEGITDPCAIEYGWFVLEFPSCLIKPGLGLSNDEKRMVRYTIDVLRLNDDDDLVQNRCNILVYYAHGDVSLKFLRERYPFIAAELKRQGLVKTAKDMFGPKNTRGGT</sequence>
<gene>
    <name evidence="1" type="ORF">Pmgp_01756</name>
</gene>
<name>A0A4Y7RQV8_9FIRM</name>
<dbReference type="OrthoDB" id="517279at2"/>
<dbReference type="EMBL" id="QFFZ01000016">
    <property type="protein sequence ID" value="TEB11221.1"/>
    <property type="molecule type" value="Genomic_DNA"/>
</dbReference>
<dbReference type="Gene3D" id="1.10.30.50">
    <property type="match status" value="1"/>
</dbReference>
<protein>
    <recommendedName>
        <fullName evidence="3">HNH nuclease domain-containing protein</fullName>
    </recommendedName>
</protein>
<keyword evidence="2" id="KW-1185">Reference proteome</keyword>
<evidence type="ECO:0000313" key="1">
    <source>
        <dbReference type="EMBL" id="TEB11221.1"/>
    </source>
</evidence>